<keyword evidence="2" id="KW-0479">Metal-binding</keyword>
<keyword evidence="4" id="KW-0862">Zinc</keyword>
<dbReference type="Gene3D" id="3.40.140.10">
    <property type="entry name" value="Cytidine Deaminase, domain 2"/>
    <property type="match status" value="1"/>
</dbReference>
<evidence type="ECO:0000313" key="6">
    <source>
        <dbReference type="EMBL" id="ASZ78953.1"/>
    </source>
</evidence>
<dbReference type="Pfam" id="PF00383">
    <property type="entry name" value="dCMP_cyt_deam_1"/>
    <property type="match status" value="1"/>
</dbReference>
<dbReference type="PROSITE" id="PS51747">
    <property type="entry name" value="CYT_DCMP_DEAMINASES_2"/>
    <property type="match status" value="1"/>
</dbReference>
<dbReference type="SUPFAM" id="SSF53927">
    <property type="entry name" value="Cytidine deaminase-like"/>
    <property type="match status" value="1"/>
</dbReference>
<proteinExistence type="inferred from homology"/>
<dbReference type="GO" id="GO:0004132">
    <property type="term" value="F:dCMP deaminase activity"/>
    <property type="evidence" value="ECO:0007669"/>
    <property type="project" value="TreeGrafter"/>
</dbReference>
<dbReference type="InterPro" id="IPR016192">
    <property type="entry name" value="APOBEC/CMP_deaminase_Zn-bd"/>
</dbReference>
<protein>
    <submittedName>
        <fullName evidence="6">Deoxycytidylate deaminase</fullName>
    </submittedName>
</protein>
<accession>A0A249Y2Q4</accession>
<evidence type="ECO:0000259" key="5">
    <source>
        <dbReference type="PROSITE" id="PS51747"/>
    </source>
</evidence>
<dbReference type="InterPro" id="IPR002125">
    <property type="entry name" value="CMP_dCMP_dom"/>
</dbReference>
<feature type="domain" description="CMP/dCMP-type deaminase" evidence="5">
    <location>
        <begin position="5"/>
        <end position="130"/>
    </location>
</feature>
<keyword evidence="3" id="KW-0378">Hydrolase</keyword>
<gene>
    <name evidence="6" type="ORF">2050H1_187</name>
</gene>
<organism evidence="6 7">
    <name type="scientific">Serratia phage 2050H1</name>
    <dbReference type="NCBI Taxonomy" id="2024250"/>
    <lineage>
        <taxon>Viruses</taxon>
        <taxon>Duplodnaviria</taxon>
        <taxon>Heunggongvirae</taxon>
        <taxon>Uroviricota</taxon>
        <taxon>Caudoviricetes</taxon>
        <taxon>Pantevenvirales</taxon>
        <taxon>Ackermannviridae</taxon>
        <taxon>Miltonvirus</taxon>
        <taxon>Miltonvirus MAM1</taxon>
    </lineage>
</organism>
<dbReference type="InterPro" id="IPR016193">
    <property type="entry name" value="Cytidine_deaminase-like"/>
</dbReference>
<dbReference type="PANTHER" id="PTHR11086:SF18">
    <property type="entry name" value="DEOXYCYTIDYLATE DEAMINASE"/>
    <property type="match status" value="1"/>
</dbReference>
<evidence type="ECO:0000256" key="3">
    <source>
        <dbReference type="ARBA" id="ARBA00022801"/>
    </source>
</evidence>
<dbReference type="GO" id="GO:0008270">
    <property type="term" value="F:zinc ion binding"/>
    <property type="evidence" value="ECO:0007669"/>
    <property type="project" value="InterPro"/>
</dbReference>
<dbReference type="InterPro" id="IPR015517">
    <property type="entry name" value="dCMP_deaminase-rel"/>
</dbReference>
<reference evidence="6 7" key="1">
    <citation type="submission" date="2017-06" db="EMBL/GenBank/DDBJ databases">
        <authorList>
            <person name="Kim H.J."/>
            <person name="Triplett B.A."/>
        </authorList>
    </citation>
    <scope>NUCLEOTIDE SEQUENCE [LARGE SCALE GENOMIC DNA]</scope>
</reference>
<name>A0A249Y2Q4_9CAUD</name>
<dbReference type="PROSITE" id="PS00903">
    <property type="entry name" value="CYT_DCMP_DEAMINASES_1"/>
    <property type="match status" value="1"/>
</dbReference>
<dbReference type="EMBL" id="MF285619">
    <property type="protein sequence ID" value="ASZ78953.1"/>
    <property type="molecule type" value="Genomic_DNA"/>
</dbReference>
<comment type="similarity">
    <text evidence="1">Belongs to the cytidine and deoxycytidylate deaminase family.</text>
</comment>
<dbReference type="Proteomes" id="UP000224362">
    <property type="component" value="Segment"/>
</dbReference>
<evidence type="ECO:0000256" key="2">
    <source>
        <dbReference type="ARBA" id="ARBA00022723"/>
    </source>
</evidence>
<evidence type="ECO:0000256" key="1">
    <source>
        <dbReference type="ARBA" id="ARBA00006576"/>
    </source>
</evidence>
<evidence type="ECO:0000256" key="4">
    <source>
        <dbReference type="ARBA" id="ARBA00022833"/>
    </source>
</evidence>
<evidence type="ECO:0000313" key="7">
    <source>
        <dbReference type="Proteomes" id="UP000224362"/>
    </source>
</evidence>
<sequence>MFKRRMVHAHMRSALAYGQASYARRLQVGAVIVDQTTDQPVAIGWNGTAPGAPNVCDVDDGNGGLVSVEGVIHAEINAMNRLRTQNSRQALSMFVSDSPCPACAAQIVKSGIKQVFFCRRYRLDEGIKILLKGGIELFQVENDTVSKITMCLDDVAVVPAQFDEKDILVTNERARITNRVVYGLKNYREPWLVKEVQTAVSMLTNGASAYEIAAALDRSIGSIIGYLNREGIVSFYNGVGVMRSTEEGRVLWCTMSESRENTVAIESLFESMVPEVHEYMDTVSSELEDVVAAFRDRMAPYFIKVAYNRKK</sequence>
<dbReference type="PANTHER" id="PTHR11086">
    <property type="entry name" value="DEOXYCYTIDYLATE DEAMINASE-RELATED"/>
    <property type="match status" value="1"/>
</dbReference>